<sequence>MDRTFYIGFPLAATVLLHAVLIAFLTLRWPETKTVIAATPKPRAIQATIISAEQLRPKKQPPAPKATPKKKAPAPKKTPPKPKPQPKKQAPPPDTTVKQKPPEPTPEPKPEFTETELAALTRTEMDAVLDRETTAAAGTNASMTDTVAAVIQQAVVSRWTRPPSARNGMVARLEIQLVPTGDVVGVSVLQSSGNTAFDRSAISAVERAGRFPEVAQLKPNLFERDFRRFQLIFRPEDLRY</sequence>
<feature type="region of interest" description="Disordered" evidence="5">
    <location>
        <begin position="50"/>
        <end position="113"/>
    </location>
</feature>
<evidence type="ECO:0000256" key="6">
    <source>
        <dbReference type="SAM" id="Phobius"/>
    </source>
</evidence>
<proteinExistence type="predicted"/>
<evidence type="ECO:0000256" key="1">
    <source>
        <dbReference type="ARBA" id="ARBA00004167"/>
    </source>
</evidence>
<feature type="transmembrane region" description="Helical" evidence="6">
    <location>
        <begin position="6"/>
        <end position="27"/>
    </location>
</feature>
<gene>
    <name evidence="7" type="primary">tolA</name>
    <name evidence="7" type="ORF">NOR51B_274</name>
</gene>
<keyword evidence="8" id="KW-1185">Reference proteome</keyword>
<dbReference type="Gene3D" id="3.30.1150.10">
    <property type="match status" value="1"/>
</dbReference>
<comment type="subcellular location">
    <subcellularLocation>
        <location evidence="1">Membrane</location>
        <topology evidence="1">Single-pass membrane protein</topology>
    </subcellularLocation>
</comment>
<dbReference type="OrthoDB" id="9779830at2"/>
<name>B8KS61_9GAMM</name>
<dbReference type="EMBL" id="DS999411">
    <property type="protein sequence ID" value="EED34337.1"/>
    <property type="molecule type" value="Genomic_DNA"/>
</dbReference>
<dbReference type="eggNOG" id="COG0810">
    <property type="taxonomic scope" value="Bacteria"/>
</dbReference>
<reference evidence="8" key="1">
    <citation type="journal article" date="2013" name="BMC Microbiol.">
        <title>Taxonomy and evolution of bacteriochlorophyll a-containing members of the OM60/NOR5 clade of marine gammaproteobacteria: description of Luminiphilus syltensis gen. nov., sp. nov., reclassification of Haliea rubra as Pseudohaliea rubra gen. nov., comb. nov., and emendation of Chromatocurvus halotolerans.</title>
        <authorList>
            <person name="Spring S."/>
            <person name="Riedel T."/>
            <person name="Sproer C."/>
            <person name="Yan S."/>
            <person name="Harder J."/>
            <person name="Fuchs B.M."/>
        </authorList>
    </citation>
    <scope>NUCLEOTIDE SEQUENCE [LARGE SCALE GENOMIC DNA]</scope>
    <source>
        <strain evidence="8">NOR51-B</strain>
    </source>
</reference>
<evidence type="ECO:0000313" key="7">
    <source>
        <dbReference type="EMBL" id="EED34337.1"/>
    </source>
</evidence>
<dbReference type="GO" id="GO:0016020">
    <property type="term" value="C:membrane"/>
    <property type="evidence" value="ECO:0007669"/>
    <property type="project" value="UniProtKB-SubCell"/>
</dbReference>
<organism evidence="7 8">
    <name type="scientific">Luminiphilus syltensis NOR5-1B</name>
    <dbReference type="NCBI Taxonomy" id="565045"/>
    <lineage>
        <taxon>Bacteria</taxon>
        <taxon>Pseudomonadati</taxon>
        <taxon>Pseudomonadota</taxon>
        <taxon>Gammaproteobacteria</taxon>
        <taxon>Cellvibrionales</taxon>
        <taxon>Halieaceae</taxon>
        <taxon>Luminiphilus</taxon>
    </lineage>
</organism>
<keyword evidence="3 6" id="KW-1133">Transmembrane helix</keyword>
<keyword evidence="4 6" id="KW-0472">Membrane</keyword>
<evidence type="ECO:0000256" key="2">
    <source>
        <dbReference type="ARBA" id="ARBA00022692"/>
    </source>
</evidence>
<dbReference type="InterPro" id="IPR006260">
    <property type="entry name" value="TonB/TolA_C"/>
</dbReference>
<evidence type="ECO:0000256" key="4">
    <source>
        <dbReference type="ARBA" id="ARBA00023136"/>
    </source>
</evidence>
<dbReference type="Proteomes" id="UP000004699">
    <property type="component" value="Unassembled WGS sequence"/>
</dbReference>
<evidence type="ECO:0000313" key="8">
    <source>
        <dbReference type="Proteomes" id="UP000004699"/>
    </source>
</evidence>
<accession>B8KS61</accession>
<dbReference type="HOGENOM" id="CLU_038804_0_0_6"/>
<evidence type="ECO:0000256" key="3">
    <source>
        <dbReference type="ARBA" id="ARBA00022989"/>
    </source>
</evidence>
<dbReference type="RefSeq" id="WP_009019085.1">
    <property type="nucleotide sequence ID" value="NZ_DS999411.1"/>
</dbReference>
<protein>
    <submittedName>
        <fullName evidence="7">Protein TolA</fullName>
    </submittedName>
</protein>
<dbReference type="Pfam" id="PF13103">
    <property type="entry name" value="TonB_2"/>
    <property type="match status" value="1"/>
</dbReference>
<keyword evidence="2 6" id="KW-0812">Transmembrane</keyword>
<dbReference type="PRINTS" id="PR01217">
    <property type="entry name" value="PRICHEXTENSN"/>
</dbReference>
<dbReference type="STRING" id="565045.NOR51B_274"/>
<dbReference type="NCBIfam" id="TIGR01352">
    <property type="entry name" value="tonB_Cterm"/>
    <property type="match status" value="1"/>
</dbReference>
<dbReference type="SUPFAM" id="SSF74653">
    <property type="entry name" value="TolA/TonB C-terminal domain"/>
    <property type="match status" value="1"/>
</dbReference>
<feature type="compositionally biased region" description="Basic residues" evidence="5">
    <location>
        <begin position="67"/>
        <end position="86"/>
    </location>
</feature>
<evidence type="ECO:0000256" key="5">
    <source>
        <dbReference type="SAM" id="MobiDB-lite"/>
    </source>
</evidence>
<dbReference type="AlphaFoldDB" id="B8KS61"/>